<dbReference type="EMBL" id="FQVH01000002">
    <property type="protein sequence ID" value="SHE46466.1"/>
    <property type="molecule type" value="Genomic_DNA"/>
</dbReference>
<dbReference type="InterPro" id="IPR050312">
    <property type="entry name" value="IolE/XylAMocC-like"/>
</dbReference>
<dbReference type="PANTHER" id="PTHR12110:SF53">
    <property type="entry name" value="BLR5974 PROTEIN"/>
    <property type="match status" value="1"/>
</dbReference>
<dbReference type="OrthoDB" id="9801960at2"/>
<reference evidence="2 3" key="1">
    <citation type="submission" date="2016-11" db="EMBL/GenBank/DDBJ databases">
        <authorList>
            <person name="Jaros S."/>
            <person name="Januszkiewicz K."/>
            <person name="Wedrychowicz H."/>
        </authorList>
    </citation>
    <scope>NUCLEOTIDE SEQUENCE [LARGE SCALE GENOMIC DNA]</scope>
    <source>
        <strain evidence="2 3">DSM 17918</strain>
    </source>
</reference>
<sequence>MKLGVSMWSVVNEFQKGNMDVAKFIDLMHEQGVDGVELLDFFWKDKEKELPMAVQKLKNYNMEIACYSIGNDFVLPDEEAREKQIQYVKQGIDDAVRVGSYKLRVFSGSPKEGVSYEDGKRWIIECFKECVKYAEKKGVVLALENHGLFAGKSQQVKEIIEVVGSKYLRSTADTGNFFLVGEKPDEAVDNIKEYIVHVHFKDFKRSEPGKGYKGLGDVYYVGCVLGQGDVEMKRIVDIIQSAGYNSYLAIEFEGADPQIQGTVESINFVKKLLGG</sequence>
<accession>A0A1M4TPZ8</accession>
<keyword evidence="2" id="KW-0413">Isomerase</keyword>
<evidence type="ECO:0000313" key="2">
    <source>
        <dbReference type="EMBL" id="SHE46466.1"/>
    </source>
</evidence>
<dbReference type="STRING" id="1121256.SAMN02746089_00272"/>
<evidence type="ECO:0000313" key="3">
    <source>
        <dbReference type="Proteomes" id="UP000184088"/>
    </source>
</evidence>
<dbReference type="Gene3D" id="3.20.20.150">
    <property type="entry name" value="Divalent-metal-dependent TIM barrel enzymes"/>
    <property type="match status" value="1"/>
</dbReference>
<dbReference type="GO" id="GO:0016853">
    <property type="term" value="F:isomerase activity"/>
    <property type="evidence" value="ECO:0007669"/>
    <property type="project" value="UniProtKB-KW"/>
</dbReference>
<dbReference type="SUPFAM" id="SSF51658">
    <property type="entry name" value="Xylose isomerase-like"/>
    <property type="match status" value="1"/>
</dbReference>
<protein>
    <submittedName>
        <fullName evidence="2">Sugar phosphate isomerase/epimerase</fullName>
    </submittedName>
</protein>
<keyword evidence="3" id="KW-1185">Reference proteome</keyword>
<dbReference type="PANTHER" id="PTHR12110">
    <property type="entry name" value="HYDROXYPYRUVATE ISOMERASE"/>
    <property type="match status" value="1"/>
</dbReference>
<dbReference type="InterPro" id="IPR036237">
    <property type="entry name" value="Xyl_isomerase-like_sf"/>
</dbReference>
<proteinExistence type="predicted"/>
<feature type="domain" description="Xylose isomerase-like TIM barrel" evidence="1">
    <location>
        <begin position="26"/>
        <end position="271"/>
    </location>
</feature>
<evidence type="ECO:0000259" key="1">
    <source>
        <dbReference type="Pfam" id="PF01261"/>
    </source>
</evidence>
<dbReference type="RefSeq" id="WP_073341302.1">
    <property type="nucleotide sequence ID" value="NZ_FQVH01000002.1"/>
</dbReference>
<dbReference type="Proteomes" id="UP000184088">
    <property type="component" value="Unassembled WGS sequence"/>
</dbReference>
<dbReference type="Pfam" id="PF01261">
    <property type="entry name" value="AP_endonuc_2"/>
    <property type="match status" value="1"/>
</dbReference>
<dbReference type="InterPro" id="IPR013022">
    <property type="entry name" value="Xyl_isomerase-like_TIM-brl"/>
</dbReference>
<name>A0A1M4TPZ8_9THEO</name>
<organism evidence="2 3">
    <name type="scientific">Caldanaerobius fijiensis DSM 17918</name>
    <dbReference type="NCBI Taxonomy" id="1121256"/>
    <lineage>
        <taxon>Bacteria</taxon>
        <taxon>Bacillati</taxon>
        <taxon>Bacillota</taxon>
        <taxon>Clostridia</taxon>
        <taxon>Thermoanaerobacterales</taxon>
        <taxon>Thermoanaerobacteraceae</taxon>
        <taxon>Caldanaerobius</taxon>
    </lineage>
</organism>
<dbReference type="AlphaFoldDB" id="A0A1M4TPZ8"/>
<gene>
    <name evidence="2" type="ORF">SAMN02746089_00272</name>
</gene>